<name>A0AAV2IZK8_KNICA</name>
<sequence length="167" mass="18208">MARAVAPPLVISGVARWSLAGAISVRDERVFRSSDWKQLLTPLRGSPRNKPSPELQPLPGKRVFTNDARLTLEPDRTSGIAPAPAMMEVISAEEEEEEEEVTKATETPETMKASDRGGFEPGRSVTSVSGCVAAALEPNVSHKEIKDGSLQRNTPELFWWNAAELTN</sequence>
<dbReference type="AlphaFoldDB" id="A0AAV2IZK8"/>
<keyword evidence="3" id="KW-1185">Reference proteome</keyword>
<reference evidence="2 3" key="1">
    <citation type="submission" date="2024-04" db="EMBL/GenBank/DDBJ databases">
        <authorList>
            <person name="Waldvogel A.-M."/>
            <person name="Schoenle A."/>
        </authorList>
    </citation>
    <scope>NUCLEOTIDE SEQUENCE [LARGE SCALE GENOMIC DNA]</scope>
</reference>
<feature type="region of interest" description="Disordered" evidence="1">
    <location>
        <begin position="41"/>
        <end position="61"/>
    </location>
</feature>
<proteinExistence type="predicted"/>
<dbReference type="EMBL" id="OZ035823">
    <property type="protein sequence ID" value="CAL1569666.1"/>
    <property type="molecule type" value="Genomic_DNA"/>
</dbReference>
<evidence type="ECO:0000256" key="1">
    <source>
        <dbReference type="SAM" id="MobiDB-lite"/>
    </source>
</evidence>
<evidence type="ECO:0000313" key="3">
    <source>
        <dbReference type="Proteomes" id="UP001497482"/>
    </source>
</evidence>
<organism evidence="2 3">
    <name type="scientific">Knipowitschia caucasica</name>
    <name type="common">Caucasian dwarf goby</name>
    <name type="synonym">Pomatoschistus caucasicus</name>
    <dbReference type="NCBI Taxonomy" id="637954"/>
    <lineage>
        <taxon>Eukaryota</taxon>
        <taxon>Metazoa</taxon>
        <taxon>Chordata</taxon>
        <taxon>Craniata</taxon>
        <taxon>Vertebrata</taxon>
        <taxon>Euteleostomi</taxon>
        <taxon>Actinopterygii</taxon>
        <taxon>Neopterygii</taxon>
        <taxon>Teleostei</taxon>
        <taxon>Neoteleostei</taxon>
        <taxon>Acanthomorphata</taxon>
        <taxon>Gobiaria</taxon>
        <taxon>Gobiiformes</taxon>
        <taxon>Gobioidei</taxon>
        <taxon>Gobiidae</taxon>
        <taxon>Gobiinae</taxon>
        <taxon>Knipowitschia</taxon>
    </lineage>
</organism>
<accession>A0AAV2IZK8</accession>
<gene>
    <name evidence="2" type="ORF">KC01_LOCUS2067</name>
</gene>
<feature type="region of interest" description="Disordered" evidence="1">
    <location>
        <begin position="92"/>
        <end position="125"/>
    </location>
</feature>
<dbReference type="Proteomes" id="UP001497482">
    <property type="component" value="Chromosome 1"/>
</dbReference>
<protein>
    <submittedName>
        <fullName evidence="2">Uncharacterized protein</fullName>
    </submittedName>
</protein>
<evidence type="ECO:0000313" key="2">
    <source>
        <dbReference type="EMBL" id="CAL1569666.1"/>
    </source>
</evidence>